<dbReference type="AlphaFoldDB" id="A0AAD6P3Q8"/>
<sequence>MWATIPETLSPADGGLSSWLFMEPSPSSSAELVSNQFPKTTDADLNTQVSGATSTGARKKRLLDKAYRERCKELKMKTEIKMDELAKENDRLRRENDSLKKEQGQLVQTLQHQKDEMTQLEKEFGKLQDQLNSRNMVVEVLLKQSSSDRKTKITESKLSPEIAKVSPHVMTGCSESNSTAVFATLFERLVAVS</sequence>
<gene>
    <name evidence="2" type="ORF">OIU84_003836</name>
</gene>
<evidence type="ECO:0000313" key="3">
    <source>
        <dbReference type="Proteomes" id="UP001162972"/>
    </source>
</evidence>
<reference evidence="2 3" key="1">
    <citation type="journal article" date="2023" name="Int. J. Mol. Sci.">
        <title>De Novo Assembly and Annotation of 11 Diverse Shrub Willow (Salix) Genomes Reveals Novel Gene Organization in Sex-Linked Regions.</title>
        <authorList>
            <person name="Hyden B."/>
            <person name="Feng K."/>
            <person name="Yates T.B."/>
            <person name="Jawdy S."/>
            <person name="Cereghino C."/>
            <person name="Smart L.B."/>
            <person name="Muchero W."/>
        </authorList>
    </citation>
    <scope>NUCLEOTIDE SEQUENCE [LARGE SCALE GENOMIC DNA]</scope>
    <source>
        <tissue evidence="2">Shoot tip</tissue>
    </source>
</reference>
<keyword evidence="3" id="KW-1185">Reference proteome</keyword>
<organism evidence="2 3">
    <name type="scientific">Salix udensis</name>
    <dbReference type="NCBI Taxonomy" id="889485"/>
    <lineage>
        <taxon>Eukaryota</taxon>
        <taxon>Viridiplantae</taxon>
        <taxon>Streptophyta</taxon>
        <taxon>Embryophyta</taxon>
        <taxon>Tracheophyta</taxon>
        <taxon>Spermatophyta</taxon>
        <taxon>Magnoliopsida</taxon>
        <taxon>eudicotyledons</taxon>
        <taxon>Gunneridae</taxon>
        <taxon>Pentapetalae</taxon>
        <taxon>rosids</taxon>
        <taxon>fabids</taxon>
        <taxon>Malpighiales</taxon>
        <taxon>Salicaceae</taxon>
        <taxon>Saliceae</taxon>
        <taxon>Salix</taxon>
    </lineage>
</organism>
<protein>
    <recommendedName>
        <fullName evidence="4">BZIP domain-containing protein</fullName>
    </recommendedName>
</protein>
<evidence type="ECO:0000313" key="2">
    <source>
        <dbReference type="EMBL" id="KAJ6414896.1"/>
    </source>
</evidence>
<dbReference type="EMBL" id="JAPFFJ010000012">
    <property type="protein sequence ID" value="KAJ6414896.1"/>
    <property type="molecule type" value="Genomic_DNA"/>
</dbReference>
<proteinExistence type="predicted"/>
<accession>A0AAD6P3Q8</accession>
<feature type="coiled-coil region" evidence="1">
    <location>
        <begin position="68"/>
        <end position="130"/>
    </location>
</feature>
<evidence type="ECO:0008006" key="4">
    <source>
        <dbReference type="Google" id="ProtNLM"/>
    </source>
</evidence>
<evidence type="ECO:0000256" key="1">
    <source>
        <dbReference type="SAM" id="Coils"/>
    </source>
</evidence>
<name>A0AAD6P3Q8_9ROSI</name>
<comment type="caution">
    <text evidence="2">The sequence shown here is derived from an EMBL/GenBank/DDBJ whole genome shotgun (WGS) entry which is preliminary data.</text>
</comment>
<dbReference type="Proteomes" id="UP001162972">
    <property type="component" value="Chromosome 3"/>
</dbReference>
<keyword evidence="1" id="KW-0175">Coiled coil</keyword>